<organism evidence="1 2">
    <name type="scientific">Vespula squamosa</name>
    <name type="common">Southern yellow jacket</name>
    <name type="synonym">Wasp</name>
    <dbReference type="NCBI Taxonomy" id="30214"/>
    <lineage>
        <taxon>Eukaryota</taxon>
        <taxon>Metazoa</taxon>
        <taxon>Ecdysozoa</taxon>
        <taxon>Arthropoda</taxon>
        <taxon>Hexapoda</taxon>
        <taxon>Insecta</taxon>
        <taxon>Pterygota</taxon>
        <taxon>Neoptera</taxon>
        <taxon>Endopterygota</taxon>
        <taxon>Hymenoptera</taxon>
        <taxon>Apocrita</taxon>
        <taxon>Aculeata</taxon>
        <taxon>Vespoidea</taxon>
        <taxon>Vespidae</taxon>
        <taxon>Vespinae</taxon>
        <taxon>Vespula</taxon>
    </lineage>
</organism>
<dbReference type="EMBL" id="JAUDFV010000151">
    <property type="protein sequence ID" value="KAL2718972.1"/>
    <property type="molecule type" value="Genomic_DNA"/>
</dbReference>
<keyword evidence="2" id="KW-1185">Reference proteome</keyword>
<sequence length="66" mass="7319">TSFGITKDVSILCDNVVTSILELASEKLRSEQNCQMRRPLPLLLPLPVASASASADFQRETRPRTF</sequence>
<dbReference type="AlphaFoldDB" id="A0ABD2AF92"/>
<feature type="non-terminal residue" evidence="1">
    <location>
        <position position="66"/>
    </location>
</feature>
<accession>A0ABD2AF92</accession>
<protein>
    <submittedName>
        <fullName evidence="1">Uncharacterized protein</fullName>
    </submittedName>
</protein>
<proteinExistence type="predicted"/>
<evidence type="ECO:0000313" key="1">
    <source>
        <dbReference type="EMBL" id="KAL2718972.1"/>
    </source>
</evidence>
<name>A0ABD2AF92_VESSQ</name>
<gene>
    <name evidence="1" type="ORF">V1478_011391</name>
</gene>
<dbReference type="Proteomes" id="UP001607302">
    <property type="component" value="Unassembled WGS sequence"/>
</dbReference>
<evidence type="ECO:0000313" key="2">
    <source>
        <dbReference type="Proteomes" id="UP001607302"/>
    </source>
</evidence>
<comment type="caution">
    <text evidence="1">The sequence shown here is derived from an EMBL/GenBank/DDBJ whole genome shotgun (WGS) entry which is preliminary data.</text>
</comment>
<reference evidence="1 2" key="1">
    <citation type="journal article" date="2024" name="Ann. Entomol. Soc. Am.">
        <title>Genomic analyses of the southern and eastern yellowjacket wasps (Hymenoptera: Vespidae) reveal evolutionary signatures of social life.</title>
        <authorList>
            <person name="Catto M.A."/>
            <person name="Caine P.B."/>
            <person name="Orr S.E."/>
            <person name="Hunt B.G."/>
            <person name="Goodisman M.A.D."/>
        </authorList>
    </citation>
    <scope>NUCLEOTIDE SEQUENCE [LARGE SCALE GENOMIC DNA]</scope>
    <source>
        <strain evidence="1">233</strain>
        <tissue evidence="1">Head and thorax</tissue>
    </source>
</reference>
<feature type="non-terminal residue" evidence="1">
    <location>
        <position position="1"/>
    </location>
</feature>